<dbReference type="Gene3D" id="2.40.30.10">
    <property type="entry name" value="Translation factors"/>
    <property type="match status" value="1"/>
</dbReference>
<dbReference type="EMBL" id="CP018047">
    <property type="protein sequence ID" value="AQU70054.1"/>
    <property type="molecule type" value="Genomic_DNA"/>
</dbReference>
<evidence type="ECO:0000313" key="3">
    <source>
        <dbReference type="Proteomes" id="UP000189677"/>
    </source>
</evidence>
<dbReference type="PROSITE" id="PS51384">
    <property type="entry name" value="FAD_FR"/>
    <property type="match status" value="1"/>
</dbReference>
<dbReference type="PANTHER" id="PTHR30157:SF0">
    <property type="entry name" value="NADPH-DEPENDENT FERRIC-CHELATE REDUCTASE"/>
    <property type="match status" value="1"/>
</dbReference>
<evidence type="ECO:0000259" key="1">
    <source>
        <dbReference type="PROSITE" id="PS51384"/>
    </source>
</evidence>
<name>A0A1U9R0N3_STRNV</name>
<evidence type="ECO:0000313" key="2">
    <source>
        <dbReference type="EMBL" id="AQU70054.1"/>
    </source>
</evidence>
<dbReference type="InterPro" id="IPR007037">
    <property type="entry name" value="SIP_rossman_dom"/>
</dbReference>
<accession>A0A1U9R0N3</accession>
<proteinExistence type="predicted"/>
<dbReference type="InterPro" id="IPR017938">
    <property type="entry name" value="Riboflavin_synthase-like_b-brl"/>
</dbReference>
<sequence length="317" mass="33753">MTRHTDTPAGRPVTEALPVRIVEVRAARRLSPRMVRVTLGGPALADFSYEAPDQQVKLYFPKPGQTAPRLPEPGADGDVMRWYGALQAIPEDERPWTRSYTIRAHDPARGTVDVDFVLHDGADGGGGAGSGGGHAVEGPATRWARSAGPGDVLGMFGPSAYFAQPVPLGTADWMLLAGDESALPAIGTIIEALPPGARAVAYVEVWDAAEEQRFESAGDVTVHWLHRAATAGDGTAGDGRALVAAVRAAAFPAGSVYAWLGGEASAVRALRRHLTGERGIDRRSVHFTGYWRRRLTHDDAPTEADLAEARERLADLS</sequence>
<dbReference type="Pfam" id="PF04954">
    <property type="entry name" value="SIP"/>
    <property type="match status" value="1"/>
</dbReference>
<dbReference type="GO" id="GO:0016491">
    <property type="term" value="F:oxidoreductase activity"/>
    <property type="evidence" value="ECO:0007669"/>
    <property type="project" value="InterPro"/>
</dbReference>
<dbReference type="CDD" id="cd06193">
    <property type="entry name" value="siderophore_interacting"/>
    <property type="match status" value="1"/>
</dbReference>
<dbReference type="RefSeq" id="WP_078078731.1">
    <property type="nucleotide sequence ID" value="NZ_CP018047.1"/>
</dbReference>
<dbReference type="InterPro" id="IPR017927">
    <property type="entry name" value="FAD-bd_FR_type"/>
</dbReference>
<feature type="domain" description="FAD-binding FR-type" evidence="1">
    <location>
        <begin position="17"/>
        <end position="165"/>
    </location>
</feature>
<gene>
    <name evidence="2" type="ORF">BBN63_31635</name>
</gene>
<dbReference type="AlphaFoldDB" id="A0A1U9R0N3"/>
<reference evidence="2 3" key="1">
    <citation type="submission" date="2016-11" db="EMBL/GenBank/DDBJ databases">
        <title>Complete genome sequence of Streptomyces niveus SCSIO 3406.</title>
        <authorList>
            <person name="Zhu Q."/>
            <person name="Cheng W."/>
            <person name="Song Y."/>
            <person name="Li Q."/>
            <person name="Ju J."/>
        </authorList>
    </citation>
    <scope>NUCLEOTIDE SEQUENCE [LARGE SCALE GENOMIC DNA]</scope>
    <source>
        <strain evidence="2 3">SCSIO 3406</strain>
    </source>
</reference>
<dbReference type="InterPro" id="IPR039374">
    <property type="entry name" value="SIP_fam"/>
</dbReference>
<keyword evidence="3" id="KW-1185">Reference proteome</keyword>
<dbReference type="OrthoDB" id="3291337at2"/>
<dbReference type="InterPro" id="IPR039261">
    <property type="entry name" value="FNR_nucleotide-bd"/>
</dbReference>
<dbReference type="KEGG" id="snw:BBN63_31635"/>
<dbReference type="SUPFAM" id="SSF63380">
    <property type="entry name" value="Riboflavin synthase domain-like"/>
    <property type="match status" value="1"/>
</dbReference>
<protein>
    <submittedName>
        <fullName evidence="2">NADPH-dependent ferric siderophore reductase</fullName>
    </submittedName>
</protein>
<dbReference type="Pfam" id="PF08021">
    <property type="entry name" value="FAD_binding_9"/>
    <property type="match status" value="1"/>
</dbReference>
<dbReference type="PANTHER" id="PTHR30157">
    <property type="entry name" value="FERRIC REDUCTASE, NADPH-DEPENDENT"/>
    <property type="match status" value="1"/>
</dbReference>
<dbReference type="Proteomes" id="UP000189677">
    <property type="component" value="Chromosome"/>
</dbReference>
<dbReference type="Gene3D" id="3.40.50.80">
    <property type="entry name" value="Nucleotide-binding domain of ferredoxin-NADP reductase (FNR) module"/>
    <property type="match status" value="1"/>
</dbReference>
<dbReference type="InterPro" id="IPR013113">
    <property type="entry name" value="SIP_FAD-bd"/>
</dbReference>
<organism evidence="2 3">
    <name type="scientific">Streptomyces niveus</name>
    <name type="common">Streptomyces spheroides</name>
    <dbReference type="NCBI Taxonomy" id="193462"/>
    <lineage>
        <taxon>Bacteria</taxon>
        <taxon>Bacillati</taxon>
        <taxon>Actinomycetota</taxon>
        <taxon>Actinomycetes</taxon>
        <taxon>Kitasatosporales</taxon>
        <taxon>Streptomycetaceae</taxon>
        <taxon>Streptomyces</taxon>
    </lineage>
</organism>